<evidence type="ECO:0000313" key="2">
    <source>
        <dbReference type="Proteomes" id="UP000185678"/>
    </source>
</evidence>
<gene>
    <name evidence="1" type="ORF">SAMN05421779_103480</name>
</gene>
<name>A0A1N7LPR9_9PROT</name>
<proteinExistence type="predicted"/>
<keyword evidence="2" id="KW-1185">Reference proteome</keyword>
<dbReference type="Gene3D" id="3.20.80.10">
    <property type="entry name" value="Regulatory factor, effector binding domain"/>
    <property type="match status" value="1"/>
</dbReference>
<dbReference type="AlphaFoldDB" id="A0A1N7LPR9"/>
<dbReference type="RefSeq" id="WP_076400187.1">
    <property type="nucleotide sequence ID" value="NZ_FTOA01000003.1"/>
</dbReference>
<dbReference type="OrthoDB" id="5295469at2"/>
<dbReference type="InterPro" id="IPR011256">
    <property type="entry name" value="Reg_factor_effector_dom_sf"/>
</dbReference>
<evidence type="ECO:0000313" key="1">
    <source>
        <dbReference type="EMBL" id="SIS75855.1"/>
    </source>
</evidence>
<accession>A0A1N7LPR9</accession>
<sequence>MSAASLPILAAQPALHLAGLPHDGPLEALCDETLPRVTTFAALQGLWRPSLTASDSGKVVVVRDESGALFCGIAVRDGVTVNPPLSALSLPAQDGITQQGNGPWQAASATLARMRIAASHPLQPGWRCTFHTNPRSTPPEEWLYELCIPVAL</sequence>
<dbReference type="STRING" id="80876.SAMN05421779_103480"/>
<reference evidence="1 2" key="1">
    <citation type="submission" date="2017-01" db="EMBL/GenBank/DDBJ databases">
        <authorList>
            <person name="Mah S.A."/>
            <person name="Swanson W.J."/>
            <person name="Moy G.W."/>
            <person name="Vacquier V.D."/>
        </authorList>
    </citation>
    <scope>NUCLEOTIDE SEQUENCE [LARGE SCALE GENOMIC DNA]</scope>
    <source>
        <strain evidence="1 2">DSM 11589</strain>
    </source>
</reference>
<dbReference type="Proteomes" id="UP000185678">
    <property type="component" value="Unassembled WGS sequence"/>
</dbReference>
<organism evidence="1 2">
    <name type="scientific">Insolitispirillum peregrinum</name>
    <dbReference type="NCBI Taxonomy" id="80876"/>
    <lineage>
        <taxon>Bacteria</taxon>
        <taxon>Pseudomonadati</taxon>
        <taxon>Pseudomonadota</taxon>
        <taxon>Alphaproteobacteria</taxon>
        <taxon>Rhodospirillales</taxon>
        <taxon>Novispirillaceae</taxon>
        <taxon>Insolitispirillum</taxon>
    </lineage>
</organism>
<protein>
    <recommendedName>
        <fullName evidence="3">Effector-binding domain-containing protein</fullName>
    </recommendedName>
</protein>
<dbReference type="EMBL" id="FTOA01000003">
    <property type="protein sequence ID" value="SIS75855.1"/>
    <property type="molecule type" value="Genomic_DNA"/>
</dbReference>
<evidence type="ECO:0008006" key="3">
    <source>
        <dbReference type="Google" id="ProtNLM"/>
    </source>
</evidence>